<accession>A0A090MQB8</accession>
<reference evidence="2 3" key="1">
    <citation type="journal article" date="2014" name="Genome Announc.">
        <title>Genome Sequence of Afipia felis Strain 76713, Isolated in Hospital Water Using an Amoeba Co-Culture Procedure.</title>
        <authorList>
            <person name="Benamar S."/>
            <person name="La Scola B."/>
            <person name="Croce O."/>
        </authorList>
    </citation>
    <scope>NUCLEOTIDE SEQUENCE [LARGE SCALE GENOMIC DNA]</scope>
    <source>
        <strain evidence="2 3">76713</strain>
    </source>
</reference>
<dbReference type="OrthoDB" id="8265622at2"/>
<feature type="transmembrane region" description="Helical" evidence="1">
    <location>
        <begin position="64"/>
        <end position="86"/>
    </location>
</feature>
<sequence length="102" mass="10990">MGYLIAFNWEWIAGAAALGFATGWVSPISRVRSLSTMTMRVSFAVVVALVAVSLSRTLPGRPGYWLDLGLVMFGAYLAGGAVGSWLRYVLLLRPGRPRGEEG</sequence>
<protein>
    <submittedName>
        <fullName evidence="2">Uncharacterized protein</fullName>
    </submittedName>
</protein>
<dbReference type="AlphaFoldDB" id="A0A090MQB8"/>
<feature type="transmembrane region" description="Helical" evidence="1">
    <location>
        <begin position="6"/>
        <end position="25"/>
    </location>
</feature>
<evidence type="ECO:0000256" key="1">
    <source>
        <dbReference type="SAM" id="Phobius"/>
    </source>
</evidence>
<name>A0A090MQB8_AFIFE</name>
<keyword evidence="1" id="KW-0812">Transmembrane</keyword>
<evidence type="ECO:0000313" key="2">
    <source>
        <dbReference type="EMBL" id="CEG09585.1"/>
    </source>
</evidence>
<gene>
    <name evidence="2" type="ORF">BN961_03015</name>
</gene>
<comment type="caution">
    <text evidence="2">The sequence shown here is derived from an EMBL/GenBank/DDBJ whole genome shotgun (WGS) entry which is preliminary data.</text>
</comment>
<dbReference type="Proteomes" id="UP000035762">
    <property type="component" value="Unassembled WGS sequence"/>
</dbReference>
<keyword evidence="3" id="KW-1185">Reference proteome</keyword>
<organism evidence="2 3">
    <name type="scientific">Afipia felis</name>
    <name type="common">Cat scratch disease bacillus</name>
    <dbReference type="NCBI Taxonomy" id="1035"/>
    <lineage>
        <taxon>Bacteria</taxon>
        <taxon>Pseudomonadati</taxon>
        <taxon>Pseudomonadota</taxon>
        <taxon>Alphaproteobacteria</taxon>
        <taxon>Hyphomicrobiales</taxon>
        <taxon>Nitrobacteraceae</taxon>
        <taxon>Afipia</taxon>
    </lineage>
</organism>
<keyword evidence="1" id="KW-1133">Transmembrane helix</keyword>
<proteinExistence type="predicted"/>
<feature type="transmembrane region" description="Helical" evidence="1">
    <location>
        <begin position="37"/>
        <end position="58"/>
    </location>
</feature>
<dbReference type="RefSeq" id="WP_009339608.1">
    <property type="nucleotide sequence ID" value="NZ_CCAZ020000002.1"/>
</dbReference>
<keyword evidence="1" id="KW-0472">Membrane</keyword>
<evidence type="ECO:0000313" key="3">
    <source>
        <dbReference type="Proteomes" id="UP000035762"/>
    </source>
</evidence>
<dbReference type="EMBL" id="CCAZ020000002">
    <property type="protein sequence ID" value="CEG09585.1"/>
    <property type="molecule type" value="Genomic_DNA"/>
</dbReference>
<dbReference type="STRING" id="1035.BN961_03015"/>